<reference evidence="3" key="1">
    <citation type="journal article" date="2019" name="Int. J. Syst. Evol. Microbiol.">
        <title>The Global Catalogue of Microorganisms (GCM) 10K type strain sequencing project: providing services to taxonomists for standard genome sequencing and annotation.</title>
        <authorList>
            <consortium name="The Broad Institute Genomics Platform"/>
            <consortium name="The Broad Institute Genome Sequencing Center for Infectious Disease"/>
            <person name="Wu L."/>
            <person name="Ma J."/>
        </authorList>
    </citation>
    <scope>NUCLEOTIDE SEQUENCE [LARGE SCALE GENOMIC DNA]</scope>
    <source>
        <strain evidence="3">JCM 18304</strain>
    </source>
</reference>
<name>A0ABP9S157_9ACTN</name>
<proteinExistence type="predicted"/>
<sequence>MRVNRMSTSRTNQSGSARLAPRHDPDQLANQGGSARLAPRHDPDQSRAAGGRRA</sequence>
<dbReference type="EMBL" id="BAABJQ010000013">
    <property type="protein sequence ID" value="GAA5190109.1"/>
    <property type="molecule type" value="Genomic_DNA"/>
</dbReference>
<feature type="region of interest" description="Disordered" evidence="1">
    <location>
        <begin position="1"/>
        <end position="54"/>
    </location>
</feature>
<comment type="caution">
    <text evidence="2">The sequence shown here is derived from an EMBL/GenBank/DDBJ whole genome shotgun (WGS) entry which is preliminary data.</text>
</comment>
<accession>A0ABP9S157</accession>
<keyword evidence="3" id="KW-1185">Reference proteome</keyword>
<feature type="compositionally biased region" description="Polar residues" evidence="1">
    <location>
        <begin position="1"/>
        <end position="16"/>
    </location>
</feature>
<evidence type="ECO:0000313" key="3">
    <source>
        <dbReference type="Proteomes" id="UP001501570"/>
    </source>
</evidence>
<dbReference type="Proteomes" id="UP001501570">
    <property type="component" value="Unassembled WGS sequence"/>
</dbReference>
<evidence type="ECO:0000313" key="2">
    <source>
        <dbReference type="EMBL" id="GAA5190109.1"/>
    </source>
</evidence>
<evidence type="ECO:0000256" key="1">
    <source>
        <dbReference type="SAM" id="MobiDB-lite"/>
    </source>
</evidence>
<protein>
    <submittedName>
        <fullName evidence="2">Uncharacterized protein</fullName>
    </submittedName>
</protein>
<gene>
    <name evidence="2" type="ORF">GCM10023322_44450</name>
</gene>
<organism evidence="2 3">
    <name type="scientific">Rugosimonospora acidiphila</name>
    <dbReference type="NCBI Taxonomy" id="556531"/>
    <lineage>
        <taxon>Bacteria</taxon>
        <taxon>Bacillati</taxon>
        <taxon>Actinomycetota</taxon>
        <taxon>Actinomycetes</taxon>
        <taxon>Micromonosporales</taxon>
        <taxon>Micromonosporaceae</taxon>
        <taxon>Rugosimonospora</taxon>
    </lineage>
</organism>